<keyword evidence="11" id="KW-0808">Transferase</keyword>
<evidence type="ECO:0000256" key="15">
    <source>
        <dbReference type="ARBA" id="ARBA00023134"/>
    </source>
</evidence>
<dbReference type="CDD" id="cd00544">
    <property type="entry name" value="CobU"/>
    <property type="match status" value="1"/>
</dbReference>
<comment type="function">
    <text evidence="4">Catalyzes ATP-dependent phosphorylation of adenosylcobinamide and addition of GMP to adenosylcobinamide phosphate.</text>
</comment>
<evidence type="ECO:0000313" key="19">
    <source>
        <dbReference type="Proteomes" id="UP000185490"/>
    </source>
</evidence>
<dbReference type="PIRSF" id="PIRSF006135">
    <property type="entry name" value="CobU"/>
    <property type="match status" value="1"/>
</dbReference>
<evidence type="ECO:0000256" key="14">
    <source>
        <dbReference type="ARBA" id="ARBA00022840"/>
    </source>
</evidence>
<evidence type="ECO:0000256" key="12">
    <source>
        <dbReference type="ARBA" id="ARBA00022741"/>
    </source>
</evidence>
<dbReference type="RefSeq" id="WP_012057077.1">
    <property type="nucleotide sequence ID" value="NZ_CP007389.1"/>
</dbReference>
<accession>A0ABN4UUJ3</accession>
<keyword evidence="10" id="KW-0169">Cobalamin biosynthesis</keyword>
<comment type="pathway">
    <text evidence="6">Cofactor biosynthesis; adenosylcobalamin biosynthesis; adenosylcobalamin from cob(II)yrinate a,c-diamide: step 5/7.</text>
</comment>
<evidence type="ECO:0000256" key="8">
    <source>
        <dbReference type="ARBA" id="ARBA00012016"/>
    </source>
</evidence>
<dbReference type="Proteomes" id="UP000185490">
    <property type="component" value="Chromosome"/>
</dbReference>
<dbReference type="EMBL" id="CP007389">
    <property type="protein sequence ID" value="APT73845.1"/>
    <property type="molecule type" value="Genomic_DNA"/>
</dbReference>
<dbReference type="EC" id="2.7.1.156" evidence="8"/>
<name>A0ABN4UUJ3_9BACT</name>
<organism evidence="18 19">
    <name type="scientific">Thermosipho melanesiensis</name>
    <dbReference type="NCBI Taxonomy" id="46541"/>
    <lineage>
        <taxon>Bacteria</taxon>
        <taxon>Thermotogati</taxon>
        <taxon>Thermotogota</taxon>
        <taxon>Thermotogae</taxon>
        <taxon>Thermotogales</taxon>
        <taxon>Fervidobacteriaceae</taxon>
        <taxon>Thermosipho</taxon>
    </lineage>
</organism>
<keyword evidence="14" id="KW-0067">ATP-binding</keyword>
<comment type="similarity">
    <text evidence="7">Belongs to the CobU/CobP family.</text>
</comment>
<comment type="catalytic activity">
    <reaction evidence="1">
        <text>adenosylcob(III)inamide + ATP = adenosylcob(III)inamide phosphate + ADP + H(+)</text>
        <dbReference type="Rhea" id="RHEA:15769"/>
        <dbReference type="ChEBI" id="CHEBI:2480"/>
        <dbReference type="ChEBI" id="CHEBI:15378"/>
        <dbReference type="ChEBI" id="CHEBI:30616"/>
        <dbReference type="ChEBI" id="CHEBI:58502"/>
        <dbReference type="ChEBI" id="CHEBI:456216"/>
        <dbReference type="EC" id="2.7.1.156"/>
    </reaction>
</comment>
<evidence type="ECO:0000256" key="11">
    <source>
        <dbReference type="ARBA" id="ARBA00022679"/>
    </source>
</evidence>
<evidence type="ECO:0000256" key="6">
    <source>
        <dbReference type="ARBA" id="ARBA00005159"/>
    </source>
</evidence>
<evidence type="ECO:0000256" key="3">
    <source>
        <dbReference type="ARBA" id="ARBA00001522"/>
    </source>
</evidence>
<reference evidence="18 19" key="1">
    <citation type="submission" date="2014-02" db="EMBL/GenBank/DDBJ databases">
        <title>Diversity of Thermotogales isolates from hydrothermal vents.</title>
        <authorList>
            <person name="Haverkamp T.H.A."/>
            <person name="Lossouarn J."/>
            <person name="Geslin C."/>
            <person name="Nesbo C.L."/>
        </authorList>
    </citation>
    <scope>NUCLEOTIDE SEQUENCE [LARGE SCALE GENOMIC DNA]</scope>
    <source>
        <strain evidence="18 19">431</strain>
    </source>
</reference>
<dbReference type="EC" id="2.7.7.62" evidence="9"/>
<evidence type="ECO:0000256" key="4">
    <source>
        <dbReference type="ARBA" id="ARBA00003889"/>
    </source>
</evidence>
<evidence type="ECO:0000256" key="1">
    <source>
        <dbReference type="ARBA" id="ARBA00000312"/>
    </source>
</evidence>
<comment type="catalytic activity">
    <reaction evidence="2">
        <text>adenosylcob(III)inamide phosphate + GTP + H(+) = adenosylcob(III)inamide-GDP + diphosphate</text>
        <dbReference type="Rhea" id="RHEA:22712"/>
        <dbReference type="ChEBI" id="CHEBI:15378"/>
        <dbReference type="ChEBI" id="CHEBI:33019"/>
        <dbReference type="ChEBI" id="CHEBI:37565"/>
        <dbReference type="ChEBI" id="CHEBI:58502"/>
        <dbReference type="ChEBI" id="CHEBI:60487"/>
        <dbReference type="EC" id="2.7.7.62"/>
    </reaction>
</comment>
<gene>
    <name evidence="18" type="ORF">BW47_04600</name>
</gene>
<keyword evidence="12" id="KW-0547">Nucleotide-binding</keyword>
<dbReference type="Pfam" id="PF02283">
    <property type="entry name" value="CobU"/>
    <property type="match status" value="1"/>
</dbReference>
<dbReference type="InterPro" id="IPR003203">
    <property type="entry name" value="CobU/CobP"/>
</dbReference>
<dbReference type="PANTHER" id="PTHR34848">
    <property type="match status" value="1"/>
</dbReference>
<evidence type="ECO:0000256" key="5">
    <source>
        <dbReference type="ARBA" id="ARBA00004692"/>
    </source>
</evidence>
<dbReference type="PANTHER" id="PTHR34848:SF1">
    <property type="entry name" value="BIFUNCTIONAL ADENOSYLCOBALAMIN BIOSYNTHESIS PROTEIN COBU"/>
    <property type="match status" value="1"/>
</dbReference>
<evidence type="ECO:0000256" key="10">
    <source>
        <dbReference type="ARBA" id="ARBA00022573"/>
    </source>
</evidence>
<evidence type="ECO:0000313" key="18">
    <source>
        <dbReference type="EMBL" id="APT73845.1"/>
    </source>
</evidence>
<keyword evidence="13" id="KW-0418">Kinase</keyword>
<evidence type="ECO:0000256" key="13">
    <source>
        <dbReference type="ARBA" id="ARBA00022777"/>
    </source>
</evidence>
<dbReference type="SUPFAM" id="SSF52540">
    <property type="entry name" value="P-loop containing nucleoside triphosphate hydrolases"/>
    <property type="match status" value="1"/>
</dbReference>
<comment type="pathway">
    <text evidence="5">Cofactor biosynthesis; adenosylcobalamin biosynthesis; adenosylcobalamin from cob(II)yrinate a,c-diamide: step 6/7.</text>
</comment>
<evidence type="ECO:0000256" key="17">
    <source>
        <dbReference type="ARBA" id="ARBA00030571"/>
    </source>
</evidence>
<evidence type="ECO:0000256" key="7">
    <source>
        <dbReference type="ARBA" id="ARBA00007490"/>
    </source>
</evidence>
<evidence type="ECO:0000256" key="16">
    <source>
        <dbReference type="ARBA" id="ARBA00029570"/>
    </source>
</evidence>
<evidence type="ECO:0000256" key="9">
    <source>
        <dbReference type="ARBA" id="ARBA00012523"/>
    </source>
</evidence>
<comment type="catalytic activity">
    <reaction evidence="3">
        <text>adenosylcob(III)inamide + GTP = adenosylcob(III)inamide phosphate + GDP + H(+)</text>
        <dbReference type="Rhea" id="RHEA:15765"/>
        <dbReference type="ChEBI" id="CHEBI:2480"/>
        <dbReference type="ChEBI" id="CHEBI:15378"/>
        <dbReference type="ChEBI" id="CHEBI:37565"/>
        <dbReference type="ChEBI" id="CHEBI:58189"/>
        <dbReference type="ChEBI" id="CHEBI:58502"/>
        <dbReference type="EC" id="2.7.1.156"/>
    </reaction>
</comment>
<proteinExistence type="inferred from homology"/>
<sequence>MIVLITGGVKSGKSSFALKLSEGYKRKAFIATGVPFDEEMRKRIEVHKKEREGFDTFEEPIEVHEIIENLNGKYDFAIFDCLTTYLGNLFYYKKDIDFYLNSLIESLKKVNYTLVLVSNEVGWGVISENIETRRYVEKLGLLNREIAKIADKVYLMVSGIEVGIK</sequence>
<evidence type="ECO:0000256" key="2">
    <source>
        <dbReference type="ARBA" id="ARBA00000711"/>
    </source>
</evidence>
<protein>
    <recommendedName>
        <fullName evidence="16">Adenosylcobinamide kinase</fullName>
        <ecNumber evidence="8">2.7.1.156</ecNumber>
        <ecNumber evidence="9">2.7.7.62</ecNumber>
    </recommendedName>
    <alternativeName>
        <fullName evidence="17">Adenosylcobinamide-phosphate guanylyltransferase</fullName>
    </alternativeName>
</protein>
<dbReference type="Gene3D" id="3.40.50.300">
    <property type="entry name" value="P-loop containing nucleotide triphosphate hydrolases"/>
    <property type="match status" value="1"/>
</dbReference>
<keyword evidence="19" id="KW-1185">Reference proteome</keyword>
<keyword evidence="15" id="KW-0342">GTP-binding</keyword>
<dbReference type="InterPro" id="IPR027417">
    <property type="entry name" value="P-loop_NTPase"/>
</dbReference>